<evidence type="ECO:0000256" key="2">
    <source>
        <dbReference type="ARBA" id="ARBA00023277"/>
    </source>
</evidence>
<evidence type="ECO:0000313" key="5">
    <source>
        <dbReference type="Proteomes" id="UP001500618"/>
    </source>
</evidence>
<feature type="domain" description="NAD-dependent epimerase/dehydratase" evidence="3">
    <location>
        <begin position="4"/>
        <end position="208"/>
    </location>
</feature>
<evidence type="ECO:0000259" key="3">
    <source>
        <dbReference type="Pfam" id="PF01370"/>
    </source>
</evidence>
<proteinExistence type="predicted"/>
<name>A0ABN2INM4_9ACTN</name>
<evidence type="ECO:0000313" key="4">
    <source>
        <dbReference type="EMBL" id="GAA1708219.1"/>
    </source>
</evidence>
<evidence type="ECO:0000256" key="1">
    <source>
        <dbReference type="ARBA" id="ARBA00022857"/>
    </source>
</evidence>
<dbReference type="Gene3D" id="3.90.25.10">
    <property type="entry name" value="UDP-galactose 4-epimerase, domain 1"/>
    <property type="match status" value="1"/>
</dbReference>
<keyword evidence="5" id="KW-1185">Reference proteome</keyword>
<dbReference type="SUPFAM" id="SSF51735">
    <property type="entry name" value="NAD(P)-binding Rossmann-fold domains"/>
    <property type="match status" value="1"/>
</dbReference>
<gene>
    <name evidence="4" type="ORF">GCM10009765_67230</name>
</gene>
<dbReference type="InterPro" id="IPR036291">
    <property type="entry name" value="NAD(P)-bd_dom_sf"/>
</dbReference>
<sequence length="327" mass="34692">MGSVLITGANGMLGRRLTAQVLEAGTLAGPDGKQTVVDAVVAADVAEPPVKLSDARLTYRVGDISDPDFVSDIVDSEVTSVFHLAGVVSGAAERDFDLGQRVNVDGMTYLLEILRSLGTAPRFVFTSSLAVYGGDLPARLTDGQRLTPQTSYGMQKAMGEFLVAEYTRRGWIDGRALRLPTIAIRPGAANAAASSFVSAIVREPLAGRAYACPVDETVRSPILSPGRCVENLLRAHELPADAWGWDRSVTLPSLDATVADLVDAVRRIGGEQAAELVTYEPDPFVAAIVAGWPQAFDTSRALRLGFTADASVDEIVAAHVEDVRAGW</sequence>
<keyword evidence="1" id="KW-0521">NADP</keyword>
<dbReference type="InterPro" id="IPR001509">
    <property type="entry name" value="Epimerase_deHydtase"/>
</dbReference>
<dbReference type="Pfam" id="PF01370">
    <property type="entry name" value="Epimerase"/>
    <property type="match status" value="1"/>
</dbReference>
<dbReference type="EMBL" id="BAAANY010000032">
    <property type="protein sequence ID" value="GAA1708219.1"/>
    <property type="molecule type" value="Genomic_DNA"/>
</dbReference>
<dbReference type="RefSeq" id="WP_344314213.1">
    <property type="nucleotide sequence ID" value="NZ_BAAANY010000032.1"/>
</dbReference>
<keyword evidence="2" id="KW-0119">Carbohydrate metabolism</keyword>
<protein>
    <submittedName>
        <fullName evidence="4">SDR family oxidoreductase</fullName>
    </submittedName>
</protein>
<accession>A0ABN2INM4</accession>
<comment type="caution">
    <text evidence="4">The sequence shown here is derived from an EMBL/GenBank/DDBJ whole genome shotgun (WGS) entry which is preliminary data.</text>
</comment>
<organism evidence="4 5">
    <name type="scientific">Fodinicola feengrottensis</name>
    <dbReference type="NCBI Taxonomy" id="435914"/>
    <lineage>
        <taxon>Bacteria</taxon>
        <taxon>Bacillati</taxon>
        <taxon>Actinomycetota</taxon>
        <taxon>Actinomycetes</taxon>
        <taxon>Mycobacteriales</taxon>
        <taxon>Fodinicola</taxon>
    </lineage>
</organism>
<dbReference type="InterPro" id="IPR050005">
    <property type="entry name" value="DenD"/>
</dbReference>
<dbReference type="PANTHER" id="PTHR43103">
    <property type="entry name" value="NUCLEOSIDE-DIPHOSPHATE-SUGAR EPIMERASE"/>
    <property type="match status" value="1"/>
</dbReference>
<dbReference type="NCBIfam" id="NF043036">
    <property type="entry name" value="ErythonDh"/>
    <property type="match status" value="1"/>
</dbReference>
<dbReference type="Gene3D" id="3.40.50.720">
    <property type="entry name" value="NAD(P)-binding Rossmann-like Domain"/>
    <property type="match status" value="1"/>
</dbReference>
<dbReference type="Proteomes" id="UP001500618">
    <property type="component" value="Unassembled WGS sequence"/>
</dbReference>
<reference evidence="4 5" key="1">
    <citation type="journal article" date="2019" name="Int. J. Syst. Evol. Microbiol.">
        <title>The Global Catalogue of Microorganisms (GCM) 10K type strain sequencing project: providing services to taxonomists for standard genome sequencing and annotation.</title>
        <authorList>
            <consortium name="The Broad Institute Genomics Platform"/>
            <consortium name="The Broad Institute Genome Sequencing Center for Infectious Disease"/>
            <person name="Wu L."/>
            <person name="Ma J."/>
        </authorList>
    </citation>
    <scope>NUCLEOTIDE SEQUENCE [LARGE SCALE GENOMIC DNA]</scope>
    <source>
        <strain evidence="4 5">JCM 14718</strain>
    </source>
</reference>
<dbReference type="PANTHER" id="PTHR43103:SF3">
    <property type="entry name" value="ADP-L-GLYCERO-D-MANNO-HEPTOSE-6-EPIMERASE"/>
    <property type="match status" value="1"/>
</dbReference>